<dbReference type="EMBL" id="JPKY01000044">
    <property type="protein sequence ID" value="KFH44677.1"/>
    <property type="molecule type" value="Genomic_DNA"/>
</dbReference>
<dbReference type="SUPFAM" id="SSF57850">
    <property type="entry name" value="RING/U-box"/>
    <property type="match status" value="1"/>
</dbReference>
<protein>
    <submittedName>
        <fullName evidence="9">Putative RING finger protein-like protein</fullName>
    </submittedName>
</protein>
<reference evidence="10" key="1">
    <citation type="journal article" date="2014" name="Genome Announc.">
        <title>Genome sequence and annotation of Acremonium chrysogenum, producer of the beta-lactam antibiotic cephalosporin C.</title>
        <authorList>
            <person name="Terfehr D."/>
            <person name="Dahlmann T.A."/>
            <person name="Specht T."/>
            <person name="Zadra I."/>
            <person name="Kuernsteiner H."/>
            <person name="Kueck U."/>
        </authorList>
    </citation>
    <scope>NUCLEOTIDE SEQUENCE [LARGE SCALE GENOMIC DNA]</scope>
    <source>
        <strain evidence="10">ATCC 11550 / CBS 779.69 / DSM 880 / IAM 14645 / JCM 23072 / IMI 49137</strain>
    </source>
</reference>
<feature type="domain" description="RING-type" evidence="6">
    <location>
        <begin position="386"/>
        <end position="428"/>
    </location>
</feature>
<dbReference type="Gene3D" id="3.30.40.10">
    <property type="entry name" value="Zinc/RING finger domain, C3HC4 (zinc finger)"/>
    <property type="match status" value="1"/>
</dbReference>
<evidence type="ECO:0000256" key="4">
    <source>
        <dbReference type="PROSITE-ProRule" id="PRU00601"/>
    </source>
</evidence>
<evidence type="ECO:0000256" key="5">
    <source>
        <dbReference type="SAM" id="MobiDB-lite"/>
    </source>
</evidence>
<dbReference type="AlphaFoldDB" id="A0A086T5P5"/>
<feature type="region of interest" description="Disordered" evidence="5">
    <location>
        <begin position="17"/>
        <end position="124"/>
    </location>
</feature>
<evidence type="ECO:0000256" key="1">
    <source>
        <dbReference type="ARBA" id="ARBA00022723"/>
    </source>
</evidence>
<keyword evidence="10" id="KW-1185">Reference proteome</keyword>
<feature type="domain" description="CTCHY-type" evidence="8">
    <location>
        <begin position="319"/>
        <end position="385"/>
    </location>
</feature>
<dbReference type="SMART" id="SM00184">
    <property type="entry name" value="RING"/>
    <property type="match status" value="2"/>
</dbReference>
<evidence type="ECO:0000313" key="10">
    <source>
        <dbReference type="Proteomes" id="UP000029964"/>
    </source>
</evidence>
<dbReference type="OrthoDB" id="411372at2759"/>
<dbReference type="Proteomes" id="UP000029964">
    <property type="component" value="Unassembled WGS sequence"/>
</dbReference>
<dbReference type="Pfam" id="PF05495">
    <property type="entry name" value="zf-CHY"/>
    <property type="match status" value="1"/>
</dbReference>
<organism evidence="9 10">
    <name type="scientific">Hapsidospora chrysogenum (strain ATCC 11550 / CBS 779.69 / DSM 880 / IAM 14645 / JCM 23072 / IMI 49137)</name>
    <name type="common">Acremonium chrysogenum</name>
    <dbReference type="NCBI Taxonomy" id="857340"/>
    <lineage>
        <taxon>Eukaryota</taxon>
        <taxon>Fungi</taxon>
        <taxon>Dikarya</taxon>
        <taxon>Ascomycota</taxon>
        <taxon>Pezizomycotina</taxon>
        <taxon>Sordariomycetes</taxon>
        <taxon>Hypocreomycetidae</taxon>
        <taxon>Hypocreales</taxon>
        <taxon>Bionectriaceae</taxon>
        <taxon>Hapsidospora</taxon>
    </lineage>
</organism>
<dbReference type="InterPro" id="IPR037275">
    <property type="entry name" value="Znf_CTCHY_sf"/>
</dbReference>
<dbReference type="SUPFAM" id="SSF161219">
    <property type="entry name" value="CHY zinc finger-like"/>
    <property type="match status" value="1"/>
</dbReference>
<keyword evidence="1" id="KW-0479">Metal-binding</keyword>
<dbReference type="Pfam" id="PF13639">
    <property type="entry name" value="zf-RING_2"/>
    <property type="match status" value="1"/>
</dbReference>
<keyword evidence="2 4" id="KW-0863">Zinc-finger</keyword>
<dbReference type="Pfam" id="PF14599">
    <property type="entry name" value="zinc_ribbon_6"/>
    <property type="match status" value="1"/>
</dbReference>
<dbReference type="InterPro" id="IPR001841">
    <property type="entry name" value="Znf_RING"/>
</dbReference>
<name>A0A086T5P5_HAPC1</name>
<proteinExistence type="predicted"/>
<dbReference type="GO" id="GO:0008270">
    <property type="term" value="F:zinc ion binding"/>
    <property type="evidence" value="ECO:0007669"/>
    <property type="project" value="UniProtKB-KW"/>
</dbReference>
<keyword evidence="3" id="KW-0862">Zinc</keyword>
<dbReference type="InterPro" id="IPR017921">
    <property type="entry name" value="Znf_CTCHY"/>
</dbReference>
<sequence length="560" mass="61923">MSSLVNDFIINPVLRQARRFSEASRTTLAGGGNEPSDQPSDPQPEAVIDSDSSDHAPPSAGPITPAEPPEPADPLETRPLSSSTQETRVGEAMASPMSPTVDDGTPRDHLGFPLSPKRGTQIPEDDGMRELRARIQAVHARELPQEETARMMHQILLEGYHAAKGAGISSPDWGAMPSPASQTREEPTPHGPLESLRFWPSQLGESIEPEKFILTEDDLRPTYAPIRRSKGHQSEATTPGINTESAVLEPTHPPLGCQHYERNVKLQCASCNKWYPCRLCHDAEEDHKLPRFETKHMLCMLCGTPQKASDVCIACDEMSAQYYCNICKLWENRQSKPIYHCHDCGICRRGLGLGKDYVHCKTCCACIPTSIETSHKCIERSTDCNCPICGEYMFTSPRPVVFMSCGHSIHKKCYDQHMKASYKCPICNKSLANMETQFRNLDLAIHSQPMPAEFQDTMAIILCNDCSGRSTVPYHWLGLKCRICLSYNTVELQILGGASQELQEALTERNNEAVEGESQQAGANEPAVGARDASTTAGRRRHSSRGLDPTRPSALDWDQV</sequence>
<feature type="region of interest" description="Disordered" evidence="5">
    <location>
        <begin position="172"/>
        <end position="193"/>
    </location>
</feature>
<dbReference type="CDD" id="cd16464">
    <property type="entry name" value="RING-H2_Pirh2-like"/>
    <property type="match status" value="1"/>
</dbReference>
<accession>A0A086T5P5</accession>
<gene>
    <name evidence="9" type="ORF">ACRE_045360</name>
</gene>
<dbReference type="STRING" id="857340.A0A086T5P5"/>
<dbReference type="PANTHER" id="PTHR21319:SF0">
    <property type="entry name" value="AND RING FINGER DOMAIN PROTEIN, PUTATIVE (AFU_ORTHOLOGUE AFUA_1G08900)-RELATED"/>
    <property type="match status" value="1"/>
</dbReference>
<dbReference type="HOGENOM" id="CLU_013368_4_3_1"/>
<evidence type="ECO:0000259" key="7">
    <source>
        <dbReference type="PROSITE" id="PS51266"/>
    </source>
</evidence>
<dbReference type="SUPFAM" id="SSF161245">
    <property type="entry name" value="Zinc hairpin stack"/>
    <property type="match status" value="1"/>
</dbReference>
<feature type="domain" description="CHY-type" evidence="7">
    <location>
        <begin position="250"/>
        <end position="317"/>
    </location>
</feature>
<dbReference type="InterPro" id="IPR039512">
    <property type="entry name" value="RCHY1_zinc-ribbon"/>
</dbReference>
<dbReference type="InterPro" id="IPR008913">
    <property type="entry name" value="Znf_CHY"/>
</dbReference>
<comment type="caution">
    <text evidence="9">The sequence shown here is derived from an EMBL/GenBank/DDBJ whole genome shotgun (WGS) entry which is preliminary data.</text>
</comment>
<dbReference type="PANTHER" id="PTHR21319">
    <property type="entry name" value="RING FINGER AND CHY ZINC FINGER DOMAIN-CONTAINING PROTEIN 1"/>
    <property type="match status" value="1"/>
</dbReference>
<dbReference type="Gene3D" id="2.20.28.10">
    <property type="match status" value="1"/>
</dbReference>
<evidence type="ECO:0000313" key="9">
    <source>
        <dbReference type="EMBL" id="KFH44677.1"/>
    </source>
</evidence>
<evidence type="ECO:0000259" key="6">
    <source>
        <dbReference type="PROSITE" id="PS50089"/>
    </source>
</evidence>
<dbReference type="PROSITE" id="PS51270">
    <property type="entry name" value="ZF_CTCHY"/>
    <property type="match status" value="1"/>
</dbReference>
<evidence type="ECO:0000256" key="2">
    <source>
        <dbReference type="ARBA" id="ARBA00022771"/>
    </source>
</evidence>
<dbReference type="InterPro" id="IPR013083">
    <property type="entry name" value="Znf_RING/FYVE/PHD"/>
</dbReference>
<dbReference type="GO" id="GO:0016567">
    <property type="term" value="P:protein ubiquitination"/>
    <property type="evidence" value="ECO:0007669"/>
    <property type="project" value="TreeGrafter"/>
</dbReference>
<evidence type="ECO:0000259" key="8">
    <source>
        <dbReference type="PROSITE" id="PS51270"/>
    </source>
</evidence>
<dbReference type="GO" id="GO:0061630">
    <property type="term" value="F:ubiquitin protein ligase activity"/>
    <property type="evidence" value="ECO:0007669"/>
    <property type="project" value="TreeGrafter"/>
</dbReference>
<dbReference type="GO" id="GO:0006511">
    <property type="term" value="P:ubiquitin-dependent protein catabolic process"/>
    <property type="evidence" value="ECO:0007669"/>
    <property type="project" value="TreeGrafter"/>
</dbReference>
<dbReference type="PROSITE" id="PS51266">
    <property type="entry name" value="ZF_CHY"/>
    <property type="match status" value="1"/>
</dbReference>
<dbReference type="InterPro" id="IPR037274">
    <property type="entry name" value="Znf_CHY_sf"/>
</dbReference>
<dbReference type="GO" id="GO:0005634">
    <property type="term" value="C:nucleus"/>
    <property type="evidence" value="ECO:0007669"/>
    <property type="project" value="TreeGrafter"/>
</dbReference>
<evidence type="ECO:0000256" key="3">
    <source>
        <dbReference type="ARBA" id="ARBA00022833"/>
    </source>
</evidence>
<dbReference type="PROSITE" id="PS50089">
    <property type="entry name" value="ZF_RING_2"/>
    <property type="match status" value="1"/>
</dbReference>
<feature type="region of interest" description="Disordered" evidence="5">
    <location>
        <begin position="510"/>
        <end position="560"/>
    </location>
</feature>